<sequence>MKLPTDIIEGKQKFTMVGFLADRADIVIAKSNQMMLRITPCTDYPDSIDPTNLPPKINVFVSHNSLYYEDDESDDEESRIDSAYREFQNKWFVSTPNFAYNEDRQRLFVTAYDAHVTARNSEFDLNTIKLIEFPIYESTHEHNRPITQYEFEKALIAGKVVGNNPLWPSNANDVPRGIIWRNTTTSMSLYTNIQSQTNTPTGFSYASDNRSFQRVALGFDDSEWQENFIEFEGIPIAYVPSDVFLKYEKQAASFTPEKSDANDDTLVVQSIQNTRKPIDAPSEASTDKADVSSSIRSRTTTSDKQGSFIMDFQRQTQQMGLHYDLRDLINFHTAMESDGLVILSGLSGTGKSQLVRAYAKALGLIIGDSQSSQSSKKLCFVPVRPFWADDSDLLGYADMVNNVYRPGDSGLVDTLVSANEHKDQLFIVVFDEMNLARVEHYFSQFLSVLEMPLSSRYIRLYNSQLKTRLYNSQQYPDHIAIRDNVLFVGTVNTDESTFQFSDKVLDRSNVISLHILPFNKEYKVADETAISSEQGELTTSEYRALGNQDDKKPLTQKEKSLLWDLHVTLNEEDRNLGIGWRIVHQIDSFVRNLPEIDDGVSRGEAIDLQLVQRILTKVRGSQEQLHDLLGTGKEPGKLIQVLDKYTDISTFEQSRLLLTQKTQELTLYGFTM</sequence>
<evidence type="ECO:0000256" key="1">
    <source>
        <dbReference type="SAM" id="MobiDB-lite"/>
    </source>
</evidence>
<dbReference type="Gene3D" id="3.40.50.300">
    <property type="entry name" value="P-loop containing nucleotide triphosphate hydrolases"/>
    <property type="match status" value="1"/>
</dbReference>
<feature type="region of interest" description="Disordered" evidence="1">
    <location>
        <begin position="274"/>
        <end position="302"/>
    </location>
</feature>
<dbReference type="AlphaFoldDB" id="A0A0R1X4G7"/>
<accession>A0A0R1X4G7</accession>
<comment type="caution">
    <text evidence="2">The sequence shown here is derived from an EMBL/GenBank/DDBJ whole genome shotgun (WGS) entry which is preliminary data.</text>
</comment>
<evidence type="ECO:0008006" key="4">
    <source>
        <dbReference type="Google" id="ProtNLM"/>
    </source>
</evidence>
<dbReference type="EMBL" id="AZFW01000124">
    <property type="protein sequence ID" value="KRM25175.1"/>
    <property type="molecule type" value="Genomic_DNA"/>
</dbReference>
<dbReference type="InterPro" id="IPR027417">
    <property type="entry name" value="P-loop_NTPase"/>
</dbReference>
<evidence type="ECO:0000313" key="3">
    <source>
        <dbReference type="Proteomes" id="UP000050949"/>
    </source>
</evidence>
<proteinExistence type="predicted"/>
<dbReference type="Proteomes" id="UP000050949">
    <property type="component" value="Unassembled WGS sequence"/>
</dbReference>
<name>A0A0R1X4G7_9LACO</name>
<dbReference type="SUPFAM" id="SSF52540">
    <property type="entry name" value="P-loop containing nucleoside triphosphate hydrolases"/>
    <property type="match status" value="1"/>
</dbReference>
<gene>
    <name evidence="2" type="ORF">FC91_GL001073</name>
</gene>
<protein>
    <recommendedName>
        <fullName evidence="4">ATPase dynein-related AAA domain-containing protein</fullName>
    </recommendedName>
</protein>
<dbReference type="PATRIC" id="fig|1122147.4.peg.1112"/>
<reference evidence="2 3" key="1">
    <citation type="journal article" date="2015" name="Genome Announc.">
        <title>Expanding the biotechnology potential of lactobacilli through comparative genomics of 213 strains and associated genera.</title>
        <authorList>
            <person name="Sun Z."/>
            <person name="Harris H.M."/>
            <person name="McCann A."/>
            <person name="Guo C."/>
            <person name="Argimon S."/>
            <person name="Zhang W."/>
            <person name="Yang X."/>
            <person name="Jeffery I.B."/>
            <person name="Cooney J.C."/>
            <person name="Kagawa T.F."/>
            <person name="Liu W."/>
            <person name="Song Y."/>
            <person name="Salvetti E."/>
            <person name="Wrobel A."/>
            <person name="Rasinkangas P."/>
            <person name="Parkhill J."/>
            <person name="Rea M.C."/>
            <person name="O'Sullivan O."/>
            <person name="Ritari J."/>
            <person name="Douillard F.P."/>
            <person name="Paul Ross R."/>
            <person name="Yang R."/>
            <person name="Briner A.E."/>
            <person name="Felis G.E."/>
            <person name="de Vos W.M."/>
            <person name="Barrangou R."/>
            <person name="Klaenhammer T.R."/>
            <person name="Caufield P.W."/>
            <person name="Cui Y."/>
            <person name="Zhang H."/>
            <person name="O'Toole P.W."/>
        </authorList>
    </citation>
    <scope>NUCLEOTIDE SEQUENCE [LARGE SCALE GENOMIC DNA]</scope>
    <source>
        <strain evidence="2 3">DSM 16991</strain>
    </source>
</reference>
<evidence type="ECO:0000313" key="2">
    <source>
        <dbReference type="EMBL" id="KRM25175.1"/>
    </source>
</evidence>
<dbReference type="RefSeq" id="WP_226999178.1">
    <property type="nucleotide sequence ID" value="NZ_AUEH01000074.1"/>
</dbReference>
<feature type="compositionally biased region" description="Low complexity" evidence="1">
    <location>
        <begin position="292"/>
        <end position="302"/>
    </location>
</feature>
<organism evidence="2 3">
    <name type="scientific">Schleiferilactobacillus harbinensis DSM 16991</name>
    <dbReference type="NCBI Taxonomy" id="1122147"/>
    <lineage>
        <taxon>Bacteria</taxon>
        <taxon>Bacillati</taxon>
        <taxon>Bacillota</taxon>
        <taxon>Bacilli</taxon>
        <taxon>Lactobacillales</taxon>
        <taxon>Lactobacillaceae</taxon>
        <taxon>Schleiferilactobacillus</taxon>
    </lineage>
</organism>